<evidence type="ECO:0000259" key="1">
    <source>
        <dbReference type="Pfam" id="PF13472"/>
    </source>
</evidence>
<gene>
    <name evidence="2" type="ORF">AN477_08585</name>
</gene>
<dbReference type="RefSeq" id="WP_169787865.1">
    <property type="nucleotide sequence ID" value="NZ_LJCO01000040.1"/>
</dbReference>
<dbReference type="STRING" id="471514.AN477_08585"/>
<dbReference type="PATRIC" id="fig|471514.4.peg.900"/>
<name>A0A0N8PPF6_9BACL</name>
<dbReference type="SUPFAM" id="SSF52266">
    <property type="entry name" value="SGNH hydrolase"/>
    <property type="match status" value="1"/>
</dbReference>
<organism evidence="2 3">
    <name type="scientific">Alicyclobacillus ferrooxydans</name>
    <dbReference type="NCBI Taxonomy" id="471514"/>
    <lineage>
        <taxon>Bacteria</taxon>
        <taxon>Bacillati</taxon>
        <taxon>Bacillota</taxon>
        <taxon>Bacilli</taxon>
        <taxon>Bacillales</taxon>
        <taxon>Alicyclobacillaceae</taxon>
        <taxon>Alicyclobacillus</taxon>
    </lineage>
</organism>
<dbReference type="Gene3D" id="3.40.50.1110">
    <property type="entry name" value="SGNH hydrolase"/>
    <property type="match status" value="1"/>
</dbReference>
<reference evidence="2 3" key="1">
    <citation type="submission" date="2015-09" db="EMBL/GenBank/DDBJ databases">
        <title>Draft genome sequence of Alicyclobacillus ferrooxydans DSM 22381.</title>
        <authorList>
            <person name="Hemp J."/>
        </authorList>
    </citation>
    <scope>NUCLEOTIDE SEQUENCE [LARGE SCALE GENOMIC DNA]</scope>
    <source>
        <strain evidence="2 3">TC-34</strain>
    </source>
</reference>
<evidence type="ECO:0000313" key="2">
    <source>
        <dbReference type="EMBL" id="KPV44189.1"/>
    </source>
</evidence>
<accession>A0A0N8PPF6</accession>
<keyword evidence="3" id="KW-1185">Reference proteome</keyword>
<dbReference type="Pfam" id="PF13472">
    <property type="entry name" value="Lipase_GDSL_2"/>
    <property type="match status" value="1"/>
</dbReference>
<sequence>MLYVALGDSVTYGYSATNNRRSYVQRIARSLSKQERVNVYLHAKPGWTSARLLKSVKSVQPSIFDEAKLTTLMVGGNDLLRSSPFLLNGNHSHLMKVADRYYQNLTNIVELAYRPGTRFIIATLYNPFPNSVLAEEYTGLVNDCVRRVARRYNLLLADIAARFDGKEFRFVEGYKRGSIRDFRIRGNPIHPNDAGHGAIAQGFLAMYRRAGVKDIAKGGKLKRTQKSP</sequence>
<evidence type="ECO:0000313" key="3">
    <source>
        <dbReference type="Proteomes" id="UP000050482"/>
    </source>
</evidence>
<dbReference type="AlphaFoldDB" id="A0A0N8PPF6"/>
<dbReference type="Proteomes" id="UP000050482">
    <property type="component" value="Unassembled WGS sequence"/>
</dbReference>
<dbReference type="EMBL" id="LJCO01000040">
    <property type="protein sequence ID" value="KPV44189.1"/>
    <property type="molecule type" value="Genomic_DNA"/>
</dbReference>
<dbReference type="InterPro" id="IPR013830">
    <property type="entry name" value="SGNH_hydro"/>
</dbReference>
<comment type="caution">
    <text evidence="2">The sequence shown here is derived from an EMBL/GenBank/DDBJ whole genome shotgun (WGS) entry which is preliminary data.</text>
</comment>
<dbReference type="InterPro" id="IPR036514">
    <property type="entry name" value="SGNH_hydro_sf"/>
</dbReference>
<feature type="domain" description="SGNH hydrolase-type esterase" evidence="1">
    <location>
        <begin position="5"/>
        <end position="197"/>
    </location>
</feature>
<dbReference type="CDD" id="cd00229">
    <property type="entry name" value="SGNH_hydrolase"/>
    <property type="match status" value="1"/>
</dbReference>
<proteinExistence type="predicted"/>
<protein>
    <recommendedName>
        <fullName evidence="1">SGNH hydrolase-type esterase domain-containing protein</fullName>
    </recommendedName>
</protein>